<dbReference type="AlphaFoldDB" id="A0AA86N4B8"/>
<accession>A0AA86N4B8</accession>
<comment type="caution">
    <text evidence="1">The sequence shown here is derived from an EMBL/GenBank/DDBJ whole genome shotgun (WGS) entry which is preliminary data.</text>
</comment>
<evidence type="ECO:0000313" key="2">
    <source>
        <dbReference type="EMBL" id="CAL5998745.1"/>
    </source>
</evidence>
<reference evidence="1" key="1">
    <citation type="submission" date="2023-06" db="EMBL/GenBank/DDBJ databases">
        <authorList>
            <person name="Kurt Z."/>
        </authorList>
    </citation>
    <scope>NUCLEOTIDE SEQUENCE</scope>
</reference>
<dbReference type="EMBL" id="CAXDID020000038">
    <property type="protein sequence ID" value="CAL5998745.1"/>
    <property type="molecule type" value="Genomic_DNA"/>
</dbReference>
<protein>
    <submittedName>
        <fullName evidence="2">Hypothetical_protein</fullName>
    </submittedName>
</protein>
<sequence length="105" mass="12200">MYKCNSSSDLQELGSFNSEIIICQNVDYEPEDGAELFTTLIPVYSSQLFEGTHAQFKLNITCDLHYLYQIAKQTEYLENQVDEIQIGLKMLWVKQQTLLEQILDQ</sequence>
<dbReference type="EMBL" id="CATOUU010000003">
    <property type="protein sequence ID" value="CAI9912787.1"/>
    <property type="molecule type" value="Genomic_DNA"/>
</dbReference>
<dbReference type="Proteomes" id="UP001642409">
    <property type="component" value="Unassembled WGS sequence"/>
</dbReference>
<reference evidence="2 3" key="2">
    <citation type="submission" date="2024-07" db="EMBL/GenBank/DDBJ databases">
        <authorList>
            <person name="Akdeniz Z."/>
        </authorList>
    </citation>
    <scope>NUCLEOTIDE SEQUENCE [LARGE SCALE GENOMIC DNA]</scope>
</reference>
<name>A0AA86N4B8_9EUKA</name>
<organism evidence="1">
    <name type="scientific">Hexamita inflata</name>
    <dbReference type="NCBI Taxonomy" id="28002"/>
    <lineage>
        <taxon>Eukaryota</taxon>
        <taxon>Metamonada</taxon>
        <taxon>Diplomonadida</taxon>
        <taxon>Hexamitidae</taxon>
        <taxon>Hexamitinae</taxon>
        <taxon>Hexamita</taxon>
    </lineage>
</organism>
<keyword evidence="3" id="KW-1185">Reference proteome</keyword>
<evidence type="ECO:0000313" key="3">
    <source>
        <dbReference type="Proteomes" id="UP001642409"/>
    </source>
</evidence>
<evidence type="ECO:0000313" key="1">
    <source>
        <dbReference type="EMBL" id="CAI9912787.1"/>
    </source>
</evidence>
<proteinExistence type="predicted"/>
<gene>
    <name evidence="2" type="ORF">HINF_LOCUS15887</name>
    <name evidence="1" type="ORF">HINF_LOCUS432</name>
</gene>